<evidence type="ECO:0000256" key="8">
    <source>
        <dbReference type="SAM" id="Phobius"/>
    </source>
</evidence>
<feature type="compositionally biased region" description="Polar residues" evidence="7">
    <location>
        <begin position="1"/>
        <end position="10"/>
    </location>
</feature>
<dbReference type="InterPro" id="IPR011527">
    <property type="entry name" value="ABC1_TM_dom"/>
</dbReference>
<dbReference type="SUPFAM" id="SSF90123">
    <property type="entry name" value="ABC transporter transmembrane region"/>
    <property type="match status" value="1"/>
</dbReference>
<evidence type="ECO:0000256" key="2">
    <source>
        <dbReference type="ARBA" id="ARBA00022448"/>
    </source>
</evidence>
<keyword evidence="5 8" id="KW-1133">Transmembrane helix</keyword>
<feature type="transmembrane region" description="Helical" evidence="8">
    <location>
        <begin position="48"/>
        <end position="73"/>
    </location>
</feature>
<evidence type="ECO:0000256" key="3">
    <source>
        <dbReference type="ARBA" id="ARBA00022692"/>
    </source>
</evidence>
<organism evidence="10 12">
    <name type="scientific">Didymodactylos carnosus</name>
    <dbReference type="NCBI Taxonomy" id="1234261"/>
    <lineage>
        <taxon>Eukaryota</taxon>
        <taxon>Metazoa</taxon>
        <taxon>Spiralia</taxon>
        <taxon>Gnathifera</taxon>
        <taxon>Rotifera</taxon>
        <taxon>Eurotatoria</taxon>
        <taxon>Bdelloidea</taxon>
        <taxon>Philodinida</taxon>
        <taxon>Philodinidae</taxon>
        <taxon>Didymodactylos</taxon>
    </lineage>
</organism>
<keyword evidence="6 8" id="KW-0472">Membrane</keyword>
<accession>A0A8S2ESF7</accession>
<evidence type="ECO:0000256" key="1">
    <source>
        <dbReference type="ARBA" id="ARBA00004141"/>
    </source>
</evidence>
<gene>
    <name evidence="10" type="ORF">OVA965_LOCUS26779</name>
    <name evidence="11" type="ORF">TMI583_LOCUS27518</name>
</gene>
<keyword evidence="2" id="KW-0813">Transport</keyword>
<dbReference type="EMBL" id="CAJOBA010038884">
    <property type="protein sequence ID" value="CAF4068549.1"/>
    <property type="molecule type" value="Genomic_DNA"/>
</dbReference>
<sequence length="229" mass="25383">VATPYSSTVSSEEEKQNIQDVNKGRSKREKFRNFLLIFKIFQLNQPEWPYVLIGLVSACISGLELPATAYIMVQLYSILISPHAQYYLNFMTIMLLIVGIGGSLFQLFVSLSFTKSGSELTLRIRSMSFKAILRQEIAWHDEDINSVGALMTRLSSDASALESFTGARIGIMTKAITSLAASLLVSFVVSWRLSLIGLLFIPWMLFCGMLLDERTSENASTTGGEEGGQ</sequence>
<feature type="non-terminal residue" evidence="10">
    <location>
        <position position="1"/>
    </location>
</feature>
<dbReference type="EMBL" id="CAJNOK010017330">
    <property type="protein sequence ID" value="CAF1262107.1"/>
    <property type="molecule type" value="Genomic_DNA"/>
</dbReference>
<feature type="region of interest" description="Disordered" evidence="7">
    <location>
        <begin position="1"/>
        <end position="22"/>
    </location>
</feature>
<dbReference type="Proteomes" id="UP000677228">
    <property type="component" value="Unassembled WGS sequence"/>
</dbReference>
<evidence type="ECO:0000256" key="7">
    <source>
        <dbReference type="SAM" id="MobiDB-lite"/>
    </source>
</evidence>
<evidence type="ECO:0000256" key="5">
    <source>
        <dbReference type="ARBA" id="ARBA00022989"/>
    </source>
</evidence>
<feature type="domain" description="ABC transmembrane type-1" evidence="9">
    <location>
        <begin position="52"/>
        <end position="202"/>
    </location>
</feature>
<name>A0A8S2ESF7_9BILA</name>
<dbReference type="Gene3D" id="1.20.1560.10">
    <property type="entry name" value="ABC transporter type 1, transmembrane domain"/>
    <property type="match status" value="1"/>
</dbReference>
<evidence type="ECO:0000313" key="10">
    <source>
        <dbReference type="EMBL" id="CAF1262107.1"/>
    </source>
</evidence>
<evidence type="ECO:0000256" key="6">
    <source>
        <dbReference type="ARBA" id="ARBA00023136"/>
    </source>
</evidence>
<dbReference type="GO" id="GO:0005743">
    <property type="term" value="C:mitochondrial inner membrane"/>
    <property type="evidence" value="ECO:0007669"/>
    <property type="project" value="TreeGrafter"/>
</dbReference>
<evidence type="ECO:0000259" key="9">
    <source>
        <dbReference type="PROSITE" id="PS50929"/>
    </source>
</evidence>
<evidence type="ECO:0000313" key="11">
    <source>
        <dbReference type="EMBL" id="CAF4068549.1"/>
    </source>
</evidence>
<evidence type="ECO:0000313" key="12">
    <source>
        <dbReference type="Proteomes" id="UP000677228"/>
    </source>
</evidence>
<feature type="transmembrane region" description="Helical" evidence="8">
    <location>
        <begin position="189"/>
        <end position="211"/>
    </location>
</feature>
<keyword evidence="4" id="KW-0677">Repeat</keyword>
<reference evidence="10" key="1">
    <citation type="submission" date="2021-02" db="EMBL/GenBank/DDBJ databases">
        <authorList>
            <person name="Nowell W R."/>
        </authorList>
    </citation>
    <scope>NUCLEOTIDE SEQUENCE</scope>
</reference>
<dbReference type="PANTHER" id="PTHR43394:SF11">
    <property type="entry name" value="ATP-BINDING CASSETTE TRANSPORTER"/>
    <property type="match status" value="1"/>
</dbReference>
<dbReference type="InterPro" id="IPR036640">
    <property type="entry name" value="ABC1_TM_sf"/>
</dbReference>
<dbReference type="GO" id="GO:0015421">
    <property type="term" value="F:ABC-type oligopeptide transporter activity"/>
    <property type="evidence" value="ECO:0007669"/>
    <property type="project" value="TreeGrafter"/>
</dbReference>
<keyword evidence="3 8" id="KW-0812">Transmembrane</keyword>
<evidence type="ECO:0000256" key="4">
    <source>
        <dbReference type="ARBA" id="ARBA00022737"/>
    </source>
</evidence>
<proteinExistence type="predicted"/>
<dbReference type="PROSITE" id="PS50929">
    <property type="entry name" value="ABC_TM1F"/>
    <property type="match status" value="1"/>
</dbReference>
<feature type="transmembrane region" description="Helical" evidence="8">
    <location>
        <begin position="85"/>
        <end position="109"/>
    </location>
</feature>
<comment type="subcellular location">
    <subcellularLocation>
        <location evidence="1">Membrane</location>
        <topology evidence="1">Multi-pass membrane protein</topology>
    </subcellularLocation>
</comment>
<dbReference type="GO" id="GO:0005524">
    <property type="term" value="F:ATP binding"/>
    <property type="evidence" value="ECO:0007669"/>
    <property type="project" value="InterPro"/>
</dbReference>
<dbReference type="Pfam" id="PF00664">
    <property type="entry name" value="ABC_membrane"/>
    <property type="match status" value="1"/>
</dbReference>
<dbReference type="PANTHER" id="PTHR43394">
    <property type="entry name" value="ATP-DEPENDENT PERMEASE MDL1, MITOCHONDRIAL"/>
    <property type="match status" value="1"/>
</dbReference>
<dbReference type="InterPro" id="IPR039421">
    <property type="entry name" value="Type_1_exporter"/>
</dbReference>
<dbReference type="AlphaFoldDB" id="A0A8S2ESF7"/>
<dbReference type="GO" id="GO:0090374">
    <property type="term" value="P:oligopeptide export from mitochondrion"/>
    <property type="evidence" value="ECO:0007669"/>
    <property type="project" value="TreeGrafter"/>
</dbReference>
<comment type="caution">
    <text evidence="10">The sequence shown here is derived from an EMBL/GenBank/DDBJ whole genome shotgun (WGS) entry which is preliminary data.</text>
</comment>
<dbReference type="Proteomes" id="UP000682733">
    <property type="component" value="Unassembled WGS sequence"/>
</dbReference>
<feature type="non-terminal residue" evidence="10">
    <location>
        <position position="229"/>
    </location>
</feature>
<protein>
    <recommendedName>
        <fullName evidence="9">ABC transmembrane type-1 domain-containing protein</fullName>
    </recommendedName>
</protein>